<sequence length="321" mass="33519">MTKPNPLIALFEEARNAPGNKNLYDHYGDVRAVIPGKPAVRSIIDLNGDLLPNIESDDGTSLKRPPVGRPAVEVTTIGAEVIKQSLVAQAGAEVIIWKDPTEAVSTGLTGDVFMVNKPAYFETFEAAPFALVPDGQDVGVTPLPIKRAQIHVDAAGGLQTGTAIYGLRFEFDRATLKNYPNFENAIMHAMTHGLARTADAVLLGAILAAAPAPFSLSAAAAAAVRFGELRALVGTSATGAAIGQDGVLRAAGIAAELTPDMAATIVGTFARSAIMIRSDVDVIAERVKLPPDPMAGGVAFTAWAAMQPLLPDTSRFWTVGA</sequence>
<gene>
    <name evidence="1" type="ORF">WI41_07550</name>
</gene>
<dbReference type="RefSeq" id="WP_059544285.1">
    <property type="nucleotide sequence ID" value="NZ_LOTQ01000003.1"/>
</dbReference>
<accession>A0AAP1CEY7</accession>
<comment type="caution">
    <text evidence="1">The sequence shown here is derived from an EMBL/GenBank/DDBJ whole genome shotgun (WGS) entry which is preliminary data.</text>
</comment>
<protein>
    <submittedName>
        <fullName evidence="1">Uncharacterized protein</fullName>
    </submittedName>
</protein>
<reference evidence="1 2" key="1">
    <citation type="submission" date="2015-11" db="EMBL/GenBank/DDBJ databases">
        <title>Expanding the genomic diversity of Burkholderia species for the development of highly accurate diagnostics.</title>
        <authorList>
            <person name="Sahl J."/>
            <person name="Keim P."/>
            <person name="Wagner D."/>
        </authorList>
    </citation>
    <scope>NUCLEOTIDE SEQUENCE [LARGE SCALE GENOMIC DNA]</scope>
    <source>
        <strain evidence="1 2">RF32-BP12</strain>
    </source>
</reference>
<evidence type="ECO:0000313" key="2">
    <source>
        <dbReference type="Proteomes" id="UP000056450"/>
    </source>
</evidence>
<name>A0AAP1CEY7_9BURK</name>
<dbReference type="AlphaFoldDB" id="A0AAP1CEY7"/>
<dbReference type="EMBL" id="LOTQ01000003">
    <property type="protein sequence ID" value="KVA11929.1"/>
    <property type="molecule type" value="Genomic_DNA"/>
</dbReference>
<evidence type="ECO:0000313" key="1">
    <source>
        <dbReference type="EMBL" id="KVA11929.1"/>
    </source>
</evidence>
<dbReference type="Proteomes" id="UP000056450">
    <property type="component" value="Unassembled WGS sequence"/>
</dbReference>
<proteinExistence type="predicted"/>
<organism evidence="1 2">
    <name type="scientific">Burkholderia latens</name>
    <dbReference type="NCBI Taxonomy" id="488446"/>
    <lineage>
        <taxon>Bacteria</taxon>
        <taxon>Pseudomonadati</taxon>
        <taxon>Pseudomonadota</taxon>
        <taxon>Betaproteobacteria</taxon>
        <taxon>Burkholderiales</taxon>
        <taxon>Burkholderiaceae</taxon>
        <taxon>Burkholderia</taxon>
        <taxon>Burkholderia cepacia complex</taxon>
    </lineage>
</organism>